<protein>
    <submittedName>
        <fullName evidence="2">Phosphorylated carbohydrates phosphatase TM_1254</fullName>
        <ecNumber evidence="2">3.1.3.-</ecNumber>
    </submittedName>
</protein>
<dbReference type="OrthoDB" id="9797743at2"/>
<evidence type="ECO:0000313" key="2">
    <source>
        <dbReference type="EMBL" id="CUM70958.1"/>
    </source>
</evidence>
<dbReference type="InterPro" id="IPR036412">
    <property type="entry name" value="HAD-like_sf"/>
</dbReference>
<dbReference type="SFLD" id="SFLDS00003">
    <property type="entry name" value="Haloacid_Dehalogenase"/>
    <property type="match status" value="1"/>
</dbReference>
<gene>
    <name evidence="2" type="ORF">ERS852420_00158</name>
    <name evidence="1" type="ORF">M72_22281</name>
</gene>
<dbReference type="Gene3D" id="3.40.50.1000">
    <property type="entry name" value="HAD superfamily/HAD-like"/>
    <property type="match status" value="1"/>
</dbReference>
<dbReference type="InterPro" id="IPR023198">
    <property type="entry name" value="PGP-like_dom2"/>
</dbReference>
<dbReference type="InterPro" id="IPR023214">
    <property type="entry name" value="HAD_sf"/>
</dbReference>
<dbReference type="Gene3D" id="1.10.150.240">
    <property type="entry name" value="Putative phosphatase, domain 2"/>
    <property type="match status" value="1"/>
</dbReference>
<dbReference type="AlphaFoldDB" id="A0A0M6WF40"/>
<dbReference type="GO" id="GO:0016787">
    <property type="term" value="F:hydrolase activity"/>
    <property type="evidence" value="ECO:0007669"/>
    <property type="project" value="UniProtKB-KW"/>
</dbReference>
<dbReference type="EMBL" id="CYXV01000001">
    <property type="protein sequence ID" value="CUM70958.1"/>
    <property type="molecule type" value="Genomic_DNA"/>
</dbReference>
<dbReference type="SFLD" id="SFLDG01135">
    <property type="entry name" value="C1.5.6:_HAD__Beta-PGM__Phospha"/>
    <property type="match status" value="1"/>
</dbReference>
<dbReference type="CDD" id="cd07505">
    <property type="entry name" value="HAD_BPGM-like"/>
    <property type="match status" value="1"/>
</dbReference>
<dbReference type="GeneID" id="99747882"/>
<dbReference type="RefSeq" id="WP_022045928.1">
    <property type="nucleotide sequence ID" value="NZ_CP173697.1"/>
</dbReference>
<dbReference type="EMBL" id="CVRR01000007">
    <property type="protein sequence ID" value="CRL34838.1"/>
    <property type="molecule type" value="Genomic_DNA"/>
</dbReference>
<evidence type="ECO:0000313" key="1">
    <source>
        <dbReference type="EMBL" id="CRL34838.1"/>
    </source>
</evidence>
<proteinExistence type="predicted"/>
<dbReference type="PRINTS" id="PR00413">
    <property type="entry name" value="HADHALOGNASE"/>
</dbReference>
<dbReference type="Pfam" id="PF00702">
    <property type="entry name" value="Hydrolase"/>
    <property type="match status" value="1"/>
</dbReference>
<dbReference type="NCBIfam" id="TIGR01509">
    <property type="entry name" value="HAD-SF-IA-v3"/>
    <property type="match status" value="1"/>
</dbReference>
<dbReference type="EC" id="3.1.3.-" evidence="2"/>
<reference evidence="3" key="1">
    <citation type="submission" date="2015-05" db="EMBL/GenBank/DDBJ databases">
        <authorList>
            <consortium name="Pathogen Informatics"/>
        </authorList>
    </citation>
    <scope>NUCLEOTIDE SEQUENCE [LARGE SCALE GENOMIC DNA]</scope>
    <source>
        <strain evidence="2 4">2789STDY5608863</strain>
        <strain evidence="3">M72</strain>
    </source>
</reference>
<sequence>MEKKTGYDAVVFDMDGVIFDSERAVMQCWKELADKYQIPDIEKAVLSCTGTTMKRTREIMLEIYGEDFPYDIYAKESSAIYHSRYDGGRLPMKPGVVELLTFLKEDGKKIALASSTRRQTVTNQLKDAGILNFFDNVICGDMVEHSKPAPDIFLKACAELGVAPERAYAIEDSYNGIRAAHAGHLLPIMVPDLLPANEEMQEKAEVVLPDLFEVIAYLKGEGAC</sequence>
<name>A0A0M6WF40_9FIRM</name>
<dbReference type="PANTHER" id="PTHR18901:SF38">
    <property type="entry name" value="PSEUDOURIDINE-5'-PHOSPHATASE"/>
    <property type="match status" value="1"/>
</dbReference>
<evidence type="ECO:0000313" key="3">
    <source>
        <dbReference type="Proteomes" id="UP000049979"/>
    </source>
</evidence>
<dbReference type="Proteomes" id="UP000095495">
    <property type="component" value="Unassembled WGS sequence"/>
</dbReference>
<dbReference type="STRING" id="301302.ERS852420_00158"/>
<keyword evidence="2" id="KW-0378">Hydrolase</keyword>
<dbReference type="InterPro" id="IPR006439">
    <property type="entry name" value="HAD-SF_hydro_IA"/>
</dbReference>
<dbReference type="SFLD" id="SFLDG01129">
    <property type="entry name" value="C1.5:_HAD__Beta-PGM__Phosphata"/>
    <property type="match status" value="1"/>
</dbReference>
<dbReference type="SUPFAM" id="SSF56784">
    <property type="entry name" value="HAD-like"/>
    <property type="match status" value="1"/>
</dbReference>
<keyword evidence="3" id="KW-1185">Reference proteome</keyword>
<organism evidence="1 3">
    <name type="scientific">Roseburia faecis</name>
    <dbReference type="NCBI Taxonomy" id="301302"/>
    <lineage>
        <taxon>Bacteria</taxon>
        <taxon>Bacillati</taxon>
        <taxon>Bacillota</taxon>
        <taxon>Clostridia</taxon>
        <taxon>Lachnospirales</taxon>
        <taxon>Lachnospiraceae</taxon>
        <taxon>Roseburia</taxon>
    </lineage>
</organism>
<accession>A0A0M6WF40</accession>
<dbReference type="PANTHER" id="PTHR18901">
    <property type="entry name" value="2-DEOXYGLUCOSE-6-PHOSPHATE PHOSPHATASE 2"/>
    <property type="match status" value="1"/>
</dbReference>
<reference evidence="1" key="2">
    <citation type="submission" date="2015-05" db="EMBL/GenBank/DDBJ databases">
        <authorList>
            <person name="Wang D.B."/>
            <person name="Wang M."/>
        </authorList>
    </citation>
    <scope>NUCLEOTIDE SEQUENCE [LARGE SCALE GENOMIC DNA]</scope>
    <source>
        <strain evidence="1">M72</strain>
    </source>
</reference>
<dbReference type="Proteomes" id="UP000049979">
    <property type="component" value="Unassembled WGS sequence"/>
</dbReference>
<evidence type="ECO:0000313" key="4">
    <source>
        <dbReference type="Proteomes" id="UP000095495"/>
    </source>
</evidence>